<keyword evidence="8 14" id="KW-0489">Methyltransferase</keyword>
<dbReference type="PANTHER" id="PTHR42197:SF1">
    <property type="entry name" value="TRNA (CYTIDINE(56)-2'-O)-METHYLTRANSFERASE"/>
    <property type="match status" value="1"/>
</dbReference>
<dbReference type="Pfam" id="PF01994">
    <property type="entry name" value="Trm56"/>
    <property type="match status" value="1"/>
</dbReference>
<dbReference type="EC" id="2.1.1.206" evidence="5 14"/>
<dbReference type="HAMAP" id="MF_00077">
    <property type="entry name" value="tRNA_methyltr_aTrm56"/>
    <property type="match status" value="1"/>
</dbReference>
<evidence type="ECO:0000256" key="13">
    <source>
        <dbReference type="ARBA" id="ARBA00047792"/>
    </source>
</evidence>
<dbReference type="GO" id="GO:0002128">
    <property type="term" value="P:tRNA nucleoside ribose methylation"/>
    <property type="evidence" value="ECO:0007669"/>
    <property type="project" value="UniProtKB-UniRule"/>
</dbReference>
<dbReference type="FunCoup" id="F4BVS9">
    <property type="interactions" value="2"/>
</dbReference>
<dbReference type="InterPro" id="IPR002845">
    <property type="entry name" value="tRNA_mtfrase_aTrm56"/>
</dbReference>
<evidence type="ECO:0000256" key="3">
    <source>
        <dbReference type="ARBA" id="ARBA00010324"/>
    </source>
</evidence>
<evidence type="ECO:0000256" key="2">
    <source>
        <dbReference type="ARBA" id="ARBA00004496"/>
    </source>
</evidence>
<feature type="binding site" evidence="14">
    <location>
        <begin position="121"/>
        <end position="128"/>
    </location>
    <ligand>
        <name>S-adenosyl-L-methionine</name>
        <dbReference type="ChEBI" id="CHEBI:59789"/>
    </ligand>
</feature>
<dbReference type="KEGG" id="mcj:MCON_3465"/>
<feature type="compositionally biased region" description="Basic and acidic residues" evidence="15">
    <location>
        <begin position="166"/>
        <end position="183"/>
    </location>
</feature>
<keyword evidence="9 14" id="KW-0808">Transferase</keyword>
<dbReference type="InterPro" id="IPR029026">
    <property type="entry name" value="tRNA_m1G_MTases_N"/>
</dbReference>
<reference evidence="16 17" key="1">
    <citation type="journal article" date="2011" name="J. Bacteriol.">
        <title>Complete genome sequence of Methanosaeta concilii, a specialist in aceticlastic methanogenesis.</title>
        <authorList>
            <person name="Barber R.D."/>
            <person name="Zhang L."/>
            <person name="Harnack M."/>
            <person name="Olson M.V."/>
            <person name="Kaul R."/>
            <person name="Ingram-Smith C."/>
            <person name="Smith K.S."/>
        </authorList>
    </citation>
    <scope>NUCLEOTIDE SEQUENCE [LARGE SCALE GENOMIC DNA]</scope>
    <source>
        <strain evidence="17">ATCC 5969 / DSM 3671 / JCM 10134 / NBRC 103675 / OCM 69 / GP-6</strain>
    </source>
</reference>
<keyword evidence="11 14" id="KW-0819">tRNA processing</keyword>
<evidence type="ECO:0000256" key="9">
    <source>
        <dbReference type="ARBA" id="ARBA00022679"/>
    </source>
</evidence>
<comment type="similarity">
    <text evidence="3 14">Belongs to the aTrm56 family.</text>
</comment>
<dbReference type="STRING" id="990316.MCON_3465"/>
<dbReference type="NCBIfam" id="NF003048">
    <property type="entry name" value="PRK03958.1"/>
    <property type="match status" value="1"/>
</dbReference>
<sequence length="210" mass="23077">MRLGHRPERDKRITTHVGLVARAFGAEGMLLCGRDAHVEESLNDAARRWGGAFRLTPNASWKGEIVRWKESGGQVVHLTMYGSNLPDVIDEIRKSEDILIVVGAEKVPAEVYQLADWNVAVGNQPHSEVAALAVFLDRLFQGEELGREFEGGLKIVPSSRGKEVIYPEFSSKDEEGGDEKSEYGNEAADDGLDEDDDQIAPGADTSLLSW</sequence>
<accession>F4BVS9</accession>
<dbReference type="AlphaFoldDB" id="F4BVS9"/>
<evidence type="ECO:0000256" key="6">
    <source>
        <dbReference type="ARBA" id="ARBA00013709"/>
    </source>
</evidence>
<evidence type="ECO:0000256" key="4">
    <source>
        <dbReference type="ARBA" id="ARBA00011738"/>
    </source>
</evidence>
<organism evidence="16 17">
    <name type="scientific">Methanothrix soehngenii (strain ATCC 5969 / DSM 3671 / JCM 10134 / NBRC 103675 / OCM 69 / GP-6)</name>
    <name type="common">Methanosaeta concilii</name>
    <dbReference type="NCBI Taxonomy" id="990316"/>
    <lineage>
        <taxon>Archaea</taxon>
        <taxon>Methanobacteriati</taxon>
        <taxon>Methanobacteriota</taxon>
        <taxon>Stenosarchaea group</taxon>
        <taxon>Methanomicrobia</taxon>
        <taxon>Methanotrichales</taxon>
        <taxon>Methanotrichaceae</taxon>
        <taxon>Methanothrix</taxon>
    </lineage>
</organism>
<dbReference type="GO" id="GO:0106059">
    <property type="term" value="F:tRNA (cytidine(56)-2'-O)-methyltransferase activity"/>
    <property type="evidence" value="ECO:0007669"/>
    <property type="project" value="UniProtKB-EC"/>
</dbReference>
<evidence type="ECO:0000313" key="16">
    <source>
        <dbReference type="EMBL" id="AEB69692.1"/>
    </source>
</evidence>
<evidence type="ECO:0000256" key="1">
    <source>
        <dbReference type="ARBA" id="ARBA00003959"/>
    </source>
</evidence>
<dbReference type="InParanoid" id="F4BVS9"/>
<comment type="catalytic activity">
    <reaction evidence="13 14">
        <text>cytidine(56) in tRNA + S-adenosyl-L-methionine = 2'-O-methylcytidine(56) in tRNA + S-adenosyl-L-homocysteine + H(+)</text>
        <dbReference type="Rhea" id="RHEA:42968"/>
        <dbReference type="Rhea" id="RHEA-COMP:10308"/>
        <dbReference type="Rhea" id="RHEA-COMP:10309"/>
        <dbReference type="ChEBI" id="CHEBI:15378"/>
        <dbReference type="ChEBI" id="CHEBI:57856"/>
        <dbReference type="ChEBI" id="CHEBI:59789"/>
        <dbReference type="ChEBI" id="CHEBI:74495"/>
        <dbReference type="ChEBI" id="CHEBI:82748"/>
        <dbReference type="EC" id="2.1.1.206"/>
    </reaction>
</comment>
<feature type="compositionally biased region" description="Acidic residues" evidence="15">
    <location>
        <begin position="187"/>
        <end position="198"/>
    </location>
</feature>
<evidence type="ECO:0000256" key="8">
    <source>
        <dbReference type="ARBA" id="ARBA00022603"/>
    </source>
</evidence>
<comment type="function">
    <text evidence="1 14">Specifically catalyzes the AdoMet-dependent 2'-O-ribose methylation of cytidine at position 56 in tRNAs.</text>
</comment>
<dbReference type="Gene3D" id="3.40.1280.10">
    <property type="match status" value="1"/>
</dbReference>
<dbReference type="CDD" id="cd18083">
    <property type="entry name" value="aTrm56-like"/>
    <property type="match status" value="1"/>
</dbReference>
<name>F4BVS9_METSG</name>
<gene>
    <name evidence="16" type="ordered locus">MCON_3465</name>
</gene>
<dbReference type="EMBL" id="CP002565">
    <property type="protein sequence ID" value="AEB69692.1"/>
    <property type="molecule type" value="Genomic_DNA"/>
</dbReference>
<dbReference type="GO" id="GO:0005737">
    <property type="term" value="C:cytoplasm"/>
    <property type="evidence" value="ECO:0007669"/>
    <property type="project" value="UniProtKB-SubCell"/>
</dbReference>
<comment type="subunit">
    <text evidence="4 14">Homodimer.</text>
</comment>
<evidence type="ECO:0000256" key="10">
    <source>
        <dbReference type="ARBA" id="ARBA00022691"/>
    </source>
</evidence>
<evidence type="ECO:0000256" key="11">
    <source>
        <dbReference type="ARBA" id="ARBA00022694"/>
    </source>
</evidence>
<proteinExistence type="inferred from homology"/>
<dbReference type="Proteomes" id="UP000007807">
    <property type="component" value="Chromosome"/>
</dbReference>
<keyword evidence="7 14" id="KW-0963">Cytoplasm</keyword>
<dbReference type="InterPro" id="IPR029028">
    <property type="entry name" value="Alpha/beta_knot_MTases"/>
</dbReference>
<feature type="region of interest" description="Disordered" evidence="15">
    <location>
        <begin position="166"/>
        <end position="210"/>
    </location>
</feature>
<feature type="binding site" evidence="14">
    <location>
        <begin position="103"/>
        <end position="107"/>
    </location>
    <ligand>
        <name>S-adenosyl-L-methionine</name>
        <dbReference type="ChEBI" id="CHEBI:59789"/>
    </ligand>
</feature>
<dbReference type="SUPFAM" id="SSF75217">
    <property type="entry name" value="alpha/beta knot"/>
    <property type="match status" value="1"/>
</dbReference>
<dbReference type="PANTHER" id="PTHR42197">
    <property type="entry name" value="TRNA (CYTIDINE(56)-2'-O)-METHYLTRANSFERASE"/>
    <property type="match status" value="1"/>
</dbReference>
<evidence type="ECO:0000256" key="12">
    <source>
        <dbReference type="ARBA" id="ARBA00029826"/>
    </source>
</evidence>
<keyword evidence="10 14" id="KW-0949">S-adenosyl-L-methionine</keyword>
<evidence type="ECO:0000256" key="15">
    <source>
        <dbReference type="SAM" id="MobiDB-lite"/>
    </source>
</evidence>
<feature type="binding site" evidence="14">
    <location>
        <position position="78"/>
    </location>
    <ligand>
        <name>S-adenosyl-L-methionine</name>
        <dbReference type="ChEBI" id="CHEBI:59789"/>
    </ligand>
</feature>
<evidence type="ECO:0000256" key="14">
    <source>
        <dbReference type="HAMAP-Rule" id="MF_00077"/>
    </source>
</evidence>
<keyword evidence="17" id="KW-1185">Reference proteome</keyword>
<evidence type="ECO:0000256" key="7">
    <source>
        <dbReference type="ARBA" id="ARBA00022490"/>
    </source>
</evidence>
<comment type="subcellular location">
    <subcellularLocation>
        <location evidence="2 14">Cytoplasm</location>
    </subcellularLocation>
</comment>
<evidence type="ECO:0000256" key="5">
    <source>
        <dbReference type="ARBA" id="ARBA00012624"/>
    </source>
</evidence>
<dbReference type="HOGENOM" id="CLU_123709_0_0_2"/>
<evidence type="ECO:0000313" key="17">
    <source>
        <dbReference type="Proteomes" id="UP000007807"/>
    </source>
</evidence>
<protein>
    <recommendedName>
        <fullName evidence="6 14">tRNA (cytidine(56)-2'-O)-methyltransferase</fullName>
        <ecNumber evidence="5 14">2.1.1.206</ecNumber>
    </recommendedName>
    <alternativeName>
        <fullName evidence="12 14">tRNA ribose 2'-O-methyltransferase aTrm56</fullName>
    </alternativeName>
</protein>